<name>A0A9F2R2P8_PYTBI</name>
<proteinExistence type="predicted"/>
<evidence type="ECO:0000313" key="2">
    <source>
        <dbReference type="Proteomes" id="UP000695026"/>
    </source>
</evidence>
<dbReference type="InterPro" id="IPR013201">
    <property type="entry name" value="Prot_inhib_I29"/>
</dbReference>
<dbReference type="SUPFAM" id="SSF54001">
    <property type="entry name" value="Cysteine proteinases"/>
    <property type="match status" value="1"/>
</dbReference>
<organism evidence="2 3">
    <name type="scientific">Python bivittatus</name>
    <name type="common">Burmese python</name>
    <name type="synonym">Python molurus bivittatus</name>
    <dbReference type="NCBI Taxonomy" id="176946"/>
    <lineage>
        <taxon>Eukaryota</taxon>
        <taxon>Metazoa</taxon>
        <taxon>Chordata</taxon>
        <taxon>Craniata</taxon>
        <taxon>Vertebrata</taxon>
        <taxon>Euteleostomi</taxon>
        <taxon>Lepidosauria</taxon>
        <taxon>Squamata</taxon>
        <taxon>Bifurcata</taxon>
        <taxon>Unidentata</taxon>
        <taxon>Episquamata</taxon>
        <taxon>Toxicofera</taxon>
        <taxon>Serpentes</taxon>
        <taxon>Henophidia</taxon>
        <taxon>Pythonidae</taxon>
        <taxon>Python</taxon>
    </lineage>
</organism>
<dbReference type="RefSeq" id="XP_007434454.1">
    <property type="nucleotide sequence ID" value="XM_007434392.1"/>
</dbReference>
<evidence type="ECO:0000313" key="3">
    <source>
        <dbReference type="RefSeq" id="XP_007434454.1"/>
    </source>
</evidence>
<keyword evidence="2" id="KW-1185">Reference proteome</keyword>
<sequence>MIQDHNTQADLGKHTYWLGMNHFGDLTNEELNKRLHCLLPDSDNVTRDNMIMFKSSENLQIPDSMDWRTKGGVTKVKDQVGPGGWFWASMD</sequence>
<dbReference type="InterPro" id="IPR038765">
    <property type="entry name" value="Papain-like_cys_pep_sf"/>
</dbReference>
<gene>
    <name evidence="3" type="primary">LOC103049909</name>
</gene>
<dbReference type="AlphaFoldDB" id="A0A9F2R2P8"/>
<dbReference type="OrthoDB" id="9045359at2759"/>
<dbReference type="OMA" id="TRDNMIM"/>
<reference evidence="3" key="1">
    <citation type="submission" date="2025-08" db="UniProtKB">
        <authorList>
            <consortium name="RefSeq"/>
        </authorList>
    </citation>
    <scope>IDENTIFICATION</scope>
    <source>
        <tissue evidence="3">Liver</tissue>
    </source>
</reference>
<feature type="domain" description="Cathepsin propeptide inhibitor" evidence="1">
    <location>
        <begin position="1"/>
        <end position="31"/>
    </location>
</feature>
<dbReference type="Pfam" id="PF08246">
    <property type="entry name" value="Inhibitor_I29"/>
    <property type="match status" value="1"/>
</dbReference>
<dbReference type="Proteomes" id="UP000695026">
    <property type="component" value="Unplaced"/>
</dbReference>
<protein>
    <submittedName>
        <fullName evidence="3">Cathepsin S-like</fullName>
    </submittedName>
</protein>
<accession>A0A9F2R2P8</accession>
<dbReference type="GeneID" id="103049909"/>
<dbReference type="KEGG" id="pbi:103049909"/>
<evidence type="ECO:0000259" key="1">
    <source>
        <dbReference type="Pfam" id="PF08246"/>
    </source>
</evidence>
<dbReference type="Gene3D" id="3.90.70.10">
    <property type="entry name" value="Cysteine proteinases"/>
    <property type="match status" value="1"/>
</dbReference>